<organism evidence="1 2">
    <name type="scientific">Sediminispirochaeta smaragdinae (strain DSM 11293 / JCM 15392 / SEBR 4228)</name>
    <name type="common">Spirochaeta smaragdinae</name>
    <dbReference type="NCBI Taxonomy" id="573413"/>
    <lineage>
        <taxon>Bacteria</taxon>
        <taxon>Pseudomonadati</taxon>
        <taxon>Spirochaetota</taxon>
        <taxon>Spirochaetia</taxon>
        <taxon>Spirochaetales</taxon>
        <taxon>Spirochaetaceae</taxon>
        <taxon>Sediminispirochaeta</taxon>
    </lineage>
</organism>
<dbReference type="OrthoDB" id="7041536at2"/>
<protein>
    <submittedName>
        <fullName evidence="1">Uncharacterized protein</fullName>
    </submittedName>
</protein>
<dbReference type="AlphaFoldDB" id="E1RB25"/>
<gene>
    <name evidence="1" type="ordered locus">Spirs_0400</name>
</gene>
<keyword evidence="2" id="KW-1185">Reference proteome</keyword>
<reference evidence="1 2" key="1">
    <citation type="journal article" date="2010" name="Stand. Genomic Sci.">
        <title>Complete genome sequence of Spirochaeta smaragdinae type strain (SEBR 4228).</title>
        <authorList>
            <person name="Mavromatis K."/>
            <person name="Yasawong M."/>
            <person name="Chertkov O."/>
            <person name="Lapidus A."/>
            <person name="Lucas S."/>
            <person name="Nolan M."/>
            <person name="Del Rio T.G."/>
            <person name="Tice H."/>
            <person name="Cheng J.F."/>
            <person name="Pitluck S."/>
            <person name="Liolios K."/>
            <person name="Ivanova N."/>
            <person name="Tapia R."/>
            <person name="Han C."/>
            <person name="Bruce D."/>
            <person name="Goodwin L."/>
            <person name="Pati A."/>
            <person name="Chen A."/>
            <person name="Palaniappan K."/>
            <person name="Land M."/>
            <person name="Hauser L."/>
            <person name="Chang Y.J."/>
            <person name="Jeffries C.D."/>
            <person name="Detter J.C."/>
            <person name="Rohde M."/>
            <person name="Brambilla E."/>
            <person name="Spring S."/>
            <person name="Goker M."/>
            <person name="Sikorski J."/>
            <person name="Woyke T."/>
            <person name="Bristow J."/>
            <person name="Eisen J.A."/>
            <person name="Markowitz V."/>
            <person name="Hugenholtz P."/>
            <person name="Klenk H.P."/>
            <person name="Kyrpides N.C."/>
        </authorList>
    </citation>
    <scope>NUCLEOTIDE SEQUENCE [LARGE SCALE GENOMIC DNA]</scope>
    <source>
        <strain evidence="2">DSM 11293 / JCM 15392 / SEBR 4228</strain>
    </source>
</reference>
<sequence>MRFNYYFIFNNNSYVKTANPQKDIWDYFLKISDVPFLKRTWPETKIETIKKVSTHIKQAYEYYISSRNVTLLTKPVLIYYSLHNLTKAFIELRGNEDDLNYHGLCNCEIGETILETKAYANDGVFQSLAKCFNYEFDKKEELLITDFIYNTVEGNKLLVDYYGLNSNFINVRWKGNYEGTVELELINWKNITDSYDNLSEIIINNTKLLNDFELFEENEKVCLRSKEKQQGSEMNKLANSLANKYCVYKINEEEPNWINIMKSDKKFCPSLGYYGISYILSSVVRYNPEAVEKYIKIPETSNEFFINKLLEYCERILPNLYINKITNMNLIYG</sequence>
<dbReference type="RefSeq" id="WP_013253019.1">
    <property type="nucleotide sequence ID" value="NC_014364.1"/>
</dbReference>
<dbReference type="HOGENOM" id="CLU_833958_0_0_12"/>
<evidence type="ECO:0000313" key="1">
    <source>
        <dbReference type="EMBL" id="ADK79555.1"/>
    </source>
</evidence>
<dbReference type="Proteomes" id="UP000002318">
    <property type="component" value="Chromosome"/>
</dbReference>
<name>E1RB25_SEDSS</name>
<dbReference type="InterPro" id="IPR026988">
    <property type="entry name" value="YaaC-like"/>
</dbReference>
<accession>E1RB25</accession>
<dbReference type="EMBL" id="CP002116">
    <property type="protein sequence ID" value="ADK79555.1"/>
    <property type="molecule type" value="Genomic_DNA"/>
</dbReference>
<evidence type="ECO:0000313" key="2">
    <source>
        <dbReference type="Proteomes" id="UP000002318"/>
    </source>
</evidence>
<dbReference type="KEGG" id="ssm:Spirs_0400"/>
<dbReference type="Pfam" id="PF14175">
    <property type="entry name" value="YaaC"/>
    <property type="match status" value="1"/>
</dbReference>
<proteinExistence type="predicted"/>